<proteinExistence type="predicted"/>
<dbReference type="Proteomes" id="UP001247542">
    <property type="component" value="Unassembled WGS sequence"/>
</dbReference>
<reference evidence="1 2" key="1">
    <citation type="submission" date="2023-06" db="EMBL/GenBank/DDBJ databases">
        <title>Draft genome sequence of Gleimia hominis type strain CCUG 57540T.</title>
        <authorList>
            <person name="Salva-Serra F."/>
            <person name="Cardew S."/>
            <person name="Jensie Markopoulos S."/>
            <person name="Ohlen M."/>
            <person name="Inganas E."/>
            <person name="Svensson-Stadler L."/>
            <person name="Moore E.R.B."/>
        </authorList>
    </citation>
    <scope>NUCLEOTIDE SEQUENCE [LARGE SCALE GENOMIC DNA]</scope>
    <source>
        <strain evidence="1 2">CCUG 57540</strain>
    </source>
</reference>
<gene>
    <name evidence="1" type="ORF">QS713_02615</name>
</gene>
<dbReference type="RefSeq" id="WP_313272213.1">
    <property type="nucleotide sequence ID" value="NZ_JASXSX010000001.1"/>
</dbReference>
<dbReference type="Pfam" id="PF10078">
    <property type="entry name" value="DUF2316"/>
    <property type="match status" value="1"/>
</dbReference>
<dbReference type="EMBL" id="JASXSX010000001">
    <property type="protein sequence ID" value="MDT3766957.1"/>
    <property type="molecule type" value="Genomic_DNA"/>
</dbReference>
<keyword evidence="2" id="KW-1185">Reference proteome</keyword>
<organism evidence="1 2">
    <name type="scientific">Gleimia hominis</name>
    <dbReference type="NCBI Taxonomy" id="595468"/>
    <lineage>
        <taxon>Bacteria</taxon>
        <taxon>Bacillati</taxon>
        <taxon>Actinomycetota</taxon>
        <taxon>Actinomycetes</taxon>
        <taxon>Actinomycetales</taxon>
        <taxon>Actinomycetaceae</taxon>
        <taxon>Gleimia</taxon>
    </lineage>
</organism>
<protein>
    <submittedName>
        <fullName evidence="1">DUF2316 family protein</fullName>
    </submittedName>
</protein>
<evidence type="ECO:0000313" key="2">
    <source>
        <dbReference type="Proteomes" id="UP001247542"/>
    </source>
</evidence>
<dbReference type="InterPro" id="IPR018757">
    <property type="entry name" value="DUF2316"/>
</dbReference>
<accession>A0ABU3IBW0</accession>
<comment type="caution">
    <text evidence="1">The sequence shown here is derived from an EMBL/GenBank/DDBJ whole genome shotgun (WGS) entry which is preliminary data.</text>
</comment>
<name>A0ABU3IBW0_9ACTO</name>
<sequence>MSINAKQREKTARELQELCNNLTVSPAWITRKLGYANEQYLHEVLAIAPGVDPAEVWRVRDFLCAVAAKEGVRVPRFSVLKSSMRSTAKMWFGNWEVPAVD</sequence>
<evidence type="ECO:0000313" key="1">
    <source>
        <dbReference type="EMBL" id="MDT3766957.1"/>
    </source>
</evidence>